<dbReference type="AlphaFoldDB" id="A0AAP0SAY9"/>
<feature type="compositionally biased region" description="Low complexity" evidence="1">
    <location>
        <begin position="409"/>
        <end position="431"/>
    </location>
</feature>
<evidence type="ECO:0000313" key="2">
    <source>
        <dbReference type="EMBL" id="KAK9290986.1"/>
    </source>
</evidence>
<proteinExistence type="predicted"/>
<name>A0AAP0SAY9_LIQFO</name>
<feature type="compositionally biased region" description="Polar residues" evidence="1">
    <location>
        <begin position="191"/>
        <end position="201"/>
    </location>
</feature>
<sequence>MGEVEKNDAEVHDLRLIDFSCEDDGLIASSSDAFHHRQSSENQKEHSSFDLLDLVEATNVEDIADVPGQSEQIPQPSESLEPERTRKSGKCNLRKSLAWDSAFFTNAGVLDPDELSTMMEGVEKGGKHVLPGIQEDDVQRSMDSITTLDSDSLILESLEADLFQDIRASIQISSKSSSIANSTSKVGSAETEAQTIHSSRNADLASRNKLKPKPASKKLSISTQGPGKMIKPSIVCAQVRQSAARSGESTAMLSKLPKPLGRANPISTAPTKRASLGSNRVKMEKDIAKNSTVAGRGAPLSKMSGSGISRNIVPRPKLSSKSSSSGSSTATKMEPTPSCSSLDSSGSASSNNVGKSPLNSMRRKIDSRTTNPTSSGSTLKTPSRIASRNKTQSVNSRVSAHLMSVTRLSSSISPASSISEWSSESSSTSTANQRFDNSKASPTTSSPHKGVSVDSDAPQTSDFQNPSNDQFPVEHEHQMTGLQSRCVNGTLTGTGMLPQPASAKPSGLRMPSPKIGFFDGVKSLVRTPKGGMHSHSGVPSGLPKSRASICSPSGDSNKAKLGKFQPSGTGTAVGNIKPESQQTALSTKPISLTPLREPLNASTKVSNASRAVRNCPDLSPKVQNVMSPKTGGIIQLKTGEAGAKGSDRAKYNPDLCFKKQVSPEVKEGAHLKDIEITPINMDKPSATCDSSSICNMDMQKELIPLSLSPPTSENTGSTATSEITASMRIPFSVKNSFCDKDELLDPSTGSTVEVVEKTATLPFLASAQKENS</sequence>
<feature type="compositionally biased region" description="Polar residues" evidence="1">
    <location>
        <begin position="368"/>
        <end position="398"/>
    </location>
</feature>
<dbReference type="Proteomes" id="UP001415857">
    <property type="component" value="Unassembled WGS sequence"/>
</dbReference>
<feature type="compositionally biased region" description="Polar residues" evidence="1">
    <location>
        <begin position="566"/>
        <end position="584"/>
    </location>
</feature>
<protein>
    <submittedName>
        <fullName evidence="2">Uncharacterized protein</fullName>
    </submittedName>
</protein>
<feature type="compositionally biased region" description="Polar residues" evidence="1">
    <location>
        <begin position="457"/>
        <end position="470"/>
    </location>
</feature>
<reference evidence="2 3" key="1">
    <citation type="journal article" date="2024" name="Plant J.">
        <title>Genome sequences and population genomics reveal climatic adaptation and genomic divergence between two closely related sweetgum species.</title>
        <authorList>
            <person name="Xu W.Q."/>
            <person name="Ren C.Q."/>
            <person name="Zhang X.Y."/>
            <person name="Comes H.P."/>
            <person name="Liu X.H."/>
            <person name="Li Y.G."/>
            <person name="Kettle C.J."/>
            <person name="Jalonen R."/>
            <person name="Gaisberger H."/>
            <person name="Ma Y.Z."/>
            <person name="Qiu Y.X."/>
        </authorList>
    </citation>
    <scope>NUCLEOTIDE SEQUENCE [LARGE SCALE GENOMIC DNA]</scope>
    <source>
        <strain evidence="2">Hangzhou</strain>
    </source>
</reference>
<feature type="compositionally biased region" description="Polar residues" evidence="1">
    <location>
        <begin position="69"/>
        <end position="78"/>
    </location>
</feature>
<dbReference type="GO" id="GO:0008017">
    <property type="term" value="F:microtubule binding"/>
    <property type="evidence" value="ECO:0007669"/>
    <property type="project" value="InterPro"/>
</dbReference>
<dbReference type="PANTHER" id="PTHR33737:SF2">
    <property type="entry name" value="OS12G0102700 PROTEIN"/>
    <property type="match status" value="1"/>
</dbReference>
<keyword evidence="3" id="KW-1185">Reference proteome</keyword>
<feature type="region of interest" description="Disordered" evidence="1">
    <location>
        <begin position="65"/>
        <end position="87"/>
    </location>
</feature>
<dbReference type="PANTHER" id="PTHR33737">
    <property type="entry name" value="OS05G0121800 PROTEIN"/>
    <property type="match status" value="1"/>
</dbReference>
<feature type="region of interest" description="Disordered" evidence="1">
    <location>
        <begin position="177"/>
        <end position="226"/>
    </location>
</feature>
<feature type="compositionally biased region" description="Polar residues" evidence="1">
    <location>
        <begin position="432"/>
        <end position="447"/>
    </location>
</feature>
<dbReference type="InterPro" id="IPR045882">
    <property type="entry name" value="GPT1/2"/>
</dbReference>
<feature type="compositionally biased region" description="Low complexity" evidence="1">
    <location>
        <begin position="338"/>
        <end position="350"/>
    </location>
</feature>
<accession>A0AAP0SAY9</accession>
<feature type="compositionally biased region" description="Low complexity" evidence="1">
    <location>
        <begin position="319"/>
        <end position="328"/>
    </location>
</feature>
<comment type="caution">
    <text evidence="2">The sequence shown here is derived from an EMBL/GenBank/DDBJ whole genome shotgun (WGS) entry which is preliminary data.</text>
</comment>
<feature type="region of interest" description="Disordered" evidence="1">
    <location>
        <begin position="529"/>
        <end position="584"/>
    </location>
</feature>
<dbReference type="EMBL" id="JBBPBK010000002">
    <property type="protein sequence ID" value="KAK9290986.1"/>
    <property type="molecule type" value="Genomic_DNA"/>
</dbReference>
<evidence type="ECO:0000313" key="3">
    <source>
        <dbReference type="Proteomes" id="UP001415857"/>
    </source>
</evidence>
<evidence type="ECO:0000256" key="1">
    <source>
        <dbReference type="SAM" id="MobiDB-lite"/>
    </source>
</evidence>
<feature type="region of interest" description="Disordered" evidence="1">
    <location>
        <begin position="245"/>
        <end position="510"/>
    </location>
</feature>
<feature type="compositionally biased region" description="Polar residues" evidence="1">
    <location>
        <begin position="480"/>
        <end position="493"/>
    </location>
</feature>
<gene>
    <name evidence="2" type="ORF">L1049_009168</name>
</gene>
<organism evidence="2 3">
    <name type="scientific">Liquidambar formosana</name>
    <name type="common">Formosan gum</name>
    <dbReference type="NCBI Taxonomy" id="63359"/>
    <lineage>
        <taxon>Eukaryota</taxon>
        <taxon>Viridiplantae</taxon>
        <taxon>Streptophyta</taxon>
        <taxon>Embryophyta</taxon>
        <taxon>Tracheophyta</taxon>
        <taxon>Spermatophyta</taxon>
        <taxon>Magnoliopsida</taxon>
        <taxon>eudicotyledons</taxon>
        <taxon>Gunneridae</taxon>
        <taxon>Pentapetalae</taxon>
        <taxon>Saxifragales</taxon>
        <taxon>Altingiaceae</taxon>
        <taxon>Liquidambar</taxon>
    </lineage>
</organism>